<organism evidence="2 3">
    <name type="scientific">Rubritalea squalenifaciens DSM 18772</name>
    <dbReference type="NCBI Taxonomy" id="1123071"/>
    <lineage>
        <taxon>Bacteria</taxon>
        <taxon>Pseudomonadati</taxon>
        <taxon>Verrucomicrobiota</taxon>
        <taxon>Verrucomicrobiia</taxon>
        <taxon>Verrucomicrobiales</taxon>
        <taxon>Rubritaleaceae</taxon>
        <taxon>Rubritalea</taxon>
    </lineage>
</organism>
<gene>
    <name evidence="2" type="ORF">SAMN02745181_0279</name>
</gene>
<sequence length="61" mass="7255">MNRKPKDMKLITLPLLLTLLPLWAEEPKAEAKRDPQDPSNFPLTSQMWQQFLFQQPLPFYL</sequence>
<accession>A0A1M6BQB7</accession>
<reference evidence="2 3" key="1">
    <citation type="submission" date="2016-11" db="EMBL/GenBank/DDBJ databases">
        <authorList>
            <person name="Jaros S."/>
            <person name="Januszkiewicz K."/>
            <person name="Wedrychowicz H."/>
        </authorList>
    </citation>
    <scope>NUCLEOTIDE SEQUENCE [LARGE SCALE GENOMIC DNA]</scope>
    <source>
        <strain evidence="2 3">DSM 18772</strain>
    </source>
</reference>
<dbReference type="AlphaFoldDB" id="A0A1M6BQB7"/>
<dbReference type="EMBL" id="FQYR01000002">
    <property type="protein sequence ID" value="SHI50753.1"/>
    <property type="molecule type" value="Genomic_DNA"/>
</dbReference>
<dbReference type="InParanoid" id="A0A1M6BQB7"/>
<evidence type="ECO:0000256" key="1">
    <source>
        <dbReference type="SAM" id="SignalP"/>
    </source>
</evidence>
<dbReference type="Proteomes" id="UP000184510">
    <property type="component" value="Unassembled WGS sequence"/>
</dbReference>
<feature type="signal peptide" evidence="1">
    <location>
        <begin position="1"/>
        <end position="24"/>
    </location>
</feature>
<feature type="chain" id="PRO_5012386949" evidence="1">
    <location>
        <begin position="25"/>
        <end position="61"/>
    </location>
</feature>
<protein>
    <submittedName>
        <fullName evidence="2">Uncharacterized protein</fullName>
    </submittedName>
</protein>
<evidence type="ECO:0000313" key="3">
    <source>
        <dbReference type="Proteomes" id="UP000184510"/>
    </source>
</evidence>
<keyword evidence="3" id="KW-1185">Reference proteome</keyword>
<proteinExistence type="predicted"/>
<keyword evidence="1" id="KW-0732">Signal</keyword>
<evidence type="ECO:0000313" key="2">
    <source>
        <dbReference type="EMBL" id="SHI50753.1"/>
    </source>
</evidence>
<name>A0A1M6BQB7_9BACT</name>